<accession>A0A0D5LQU1</accession>
<dbReference type="RefSeq" id="WP_045682253.1">
    <property type="nucleotide sequence ID" value="NZ_CP010803.1"/>
</dbReference>
<dbReference type="OrthoDB" id="9793325at2"/>
<dbReference type="GO" id="GO:0032787">
    <property type="term" value="P:monocarboxylic acid metabolic process"/>
    <property type="evidence" value="ECO:0007669"/>
    <property type="project" value="UniProtKB-ARBA"/>
</dbReference>
<dbReference type="Gene3D" id="3.40.50.720">
    <property type="entry name" value="NAD(P)-binding Rossmann-like Domain"/>
    <property type="match status" value="1"/>
</dbReference>
<reference evidence="4 5" key="1">
    <citation type="journal article" date="2015" name="Genome Announc.">
        <title>Complete genome sequence of Martelella endophytica YC6887, which has antifungal activity associated with a halophyte.</title>
        <authorList>
            <person name="Khan A."/>
            <person name="Khan H."/>
            <person name="Chung E.J."/>
            <person name="Hossain M.T."/>
            <person name="Chung Y.R."/>
        </authorList>
    </citation>
    <scope>NUCLEOTIDE SEQUENCE [LARGE SCALE GENOMIC DNA]</scope>
    <source>
        <strain evidence="4">YC6887</strain>
    </source>
</reference>
<protein>
    <submittedName>
        <fullName evidence="4">3-oxoacyl-ACP reductase</fullName>
    </submittedName>
</protein>
<dbReference type="PANTHER" id="PTHR42879">
    <property type="entry name" value="3-OXOACYL-(ACYL-CARRIER-PROTEIN) REDUCTASE"/>
    <property type="match status" value="1"/>
</dbReference>
<organism evidence="4 5">
    <name type="scientific">Martelella endophytica</name>
    <dbReference type="NCBI Taxonomy" id="1486262"/>
    <lineage>
        <taxon>Bacteria</taxon>
        <taxon>Pseudomonadati</taxon>
        <taxon>Pseudomonadota</taxon>
        <taxon>Alphaproteobacteria</taxon>
        <taxon>Hyphomicrobiales</taxon>
        <taxon>Aurantimonadaceae</taxon>
        <taxon>Martelella</taxon>
    </lineage>
</organism>
<feature type="domain" description="Ketoreductase" evidence="3">
    <location>
        <begin position="8"/>
        <end position="193"/>
    </location>
</feature>
<gene>
    <name evidence="4" type="ORF">TM49_14390</name>
</gene>
<dbReference type="InterPro" id="IPR050259">
    <property type="entry name" value="SDR"/>
</dbReference>
<dbReference type="PATRIC" id="fig|1486262.3.peg.2974"/>
<dbReference type="PROSITE" id="PS00061">
    <property type="entry name" value="ADH_SHORT"/>
    <property type="match status" value="1"/>
</dbReference>
<dbReference type="InterPro" id="IPR057326">
    <property type="entry name" value="KR_dom"/>
</dbReference>
<dbReference type="Pfam" id="PF00106">
    <property type="entry name" value="adh_short"/>
    <property type="match status" value="1"/>
</dbReference>
<dbReference type="AlphaFoldDB" id="A0A0D5LQU1"/>
<dbReference type="PRINTS" id="PR00080">
    <property type="entry name" value="SDRFAMILY"/>
</dbReference>
<evidence type="ECO:0000313" key="5">
    <source>
        <dbReference type="Proteomes" id="UP000032611"/>
    </source>
</evidence>
<evidence type="ECO:0000313" key="4">
    <source>
        <dbReference type="EMBL" id="AJY46594.1"/>
    </source>
</evidence>
<evidence type="ECO:0000259" key="3">
    <source>
        <dbReference type="SMART" id="SM00822"/>
    </source>
</evidence>
<dbReference type="KEGG" id="mey:TM49_14390"/>
<dbReference type="Proteomes" id="UP000032611">
    <property type="component" value="Chromosome"/>
</dbReference>
<dbReference type="PRINTS" id="PR00081">
    <property type="entry name" value="GDHRDH"/>
</dbReference>
<dbReference type="EMBL" id="CP010803">
    <property type="protein sequence ID" value="AJY46594.1"/>
    <property type="molecule type" value="Genomic_DNA"/>
</dbReference>
<dbReference type="STRING" id="1486262.TM49_14390"/>
<evidence type="ECO:0000256" key="2">
    <source>
        <dbReference type="RuleBase" id="RU000363"/>
    </source>
</evidence>
<evidence type="ECO:0000256" key="1">
    <source>
        <dbReference type="ARBA" id="ARBA00006484"/>
    </source>
</evidence>
<dbReference type="HOGENOM" id="CLU_010194_1_2_5"/>
<dbReference type="InterPro" id="IPR036291">
    <property type="entry name" value="NAD(P)-bd_dom_sf"/>
</dbReference>
<dbReference type="SMART" id="SM00822">
    <property type="entry name" value="PKS_KR"/>
    <property type="match status" value="1"/>
</dbReference>
<comment type="similarity">
    <text evidence="1 2">Belongs to the short-chain dehydrogenases/reductases (SDR) family.</text>
</comment>
<dbReference type="SUPFAM" id="SSF51735">
    <property type="entry name" value="NAD(P)-binding Rossmann-fold domains"/>
    <property type="match status" value="1"/>
</dbReference>
<dbReference type="InterPro" id="IPR020904">
    <property type="entry name" value="Sc_DH/Rdtase_CS"/>
</dbReference>
<keyword evidence="5" id="KW-1185">Reference proteome</keyword>
<dbReference type="FunFam" id="3.40.50.720:FF:000084">
    <property type="entry name" value="Short-chain dehydrogenase reductase"/>
    <property type="match status" value="1"/>
</dbReference>
<proteinExistence type="inferred from homology"/>
<dbReference type="InterPro" id="IPR002347">
    <property type="entry name" value="SDR_fam"/>
</dbReference>
<sequence length="269" mass="27999">MDLELQGPVALVTGSSRGIGEGIVRGLAQEGATVIVHGRSRAAAEAVAKEIVAGGGQAFAVTGDLTDDSAVENLVAEAISLAGPISILVNNAGGSGATEDWSTTRPETWSEGYDRNVLAALRVTTRVLPGMREAGWGRVINISSMAALMPPFKRPDYAAAKAAMITMTSSLAKAVATEGITANCVSPGTIRSDSLEKAFRTVASNQGMPPETTWQKIEEKVLPLFADVAMRRVGTLAEISDAIAFLASPRASYITGTNLRLDGGMWPGL</sequence>
<name>A0A0D5LQU1_MAREN</name>